<keyword evidence="3" id="KW-1185">Reference proteome</keyword>
<dbReference type="Pfam" id="PF15502">
    <property type="entry name" value="MPLKIP"/>
    <property type="match status" value="1"/>
</dbReference>
<reference evidence="3" key="1">
    <citation type="submission" date="2011-08" db="EMBL/GenBank/DDBJ databases">
        <title>The draft genome of Latimeria chalumnae.</title>
        <authorList>
            <person name="Di Palma F."/>
            <person name="Alfoldi J."/>
            <person name="Johnson J."/>
            <person name="Berlin A."/>
            <person name="Gnerre S."/>
            <person name="Jaffe D."/>
            <person name="MacCallum I."/>
            <person name="Young S."/>
            <person name="Walker B.J."/>
            <person name="Lander E."/>
            <person name="Lindblad-Toh K."/>
        </authorList>
    </citation>
    <scope>NUCLEOTIDE SEQUENCE [LARGE SCALE GENOMIC DNA]</scope>
    <source>
        <strain evidence="3">Wild caught</strain>
    </source>
</reference>
<feature type="compositionally biased region" description="Polar residues" evidence="1">
    <location>
        <begin position="77"/>
        <end position="104"/>
    </location>
</feature>
<sequence>GGQAGPMLPPPRGFSGSHTPPYGQRHRPYYGKTPHTSPHGYYGGGSRFGNPSPGHTPRRPSPRFSSPAYSGSPAGPQQQHWRQRSPSPAQQRFYQESPRTSTPFASAHGREKRVSNDVENYYRPSMLEDPWASLEPVSVSDIKQQYSNEQTTNTGKKGRYFS</sequence>
<dbReference type="PANTHER" id="PTHR22446">
    <property type="entry name" value="M-PHASE-SPECIFIC PLK1-INTERACTING PROTEIN"/>
    <property type="match status" value="1"/>
</dbReference>
<accession>H2ZUN9</accession>
<gene>
    <name evidence="2" type="primary">MPLKIP</name>
</gene>
<feature type="region of interest" description="Disordered" evidence="1">
    <location>
        <begin position="142"/>
        <end position="162"/>
    </location>
</feature>
<dbReference type="FunCoup" id="H2ZUN9">
    <property type="interactions" value="2143"/>
</dbReference>
<evidence type="ECO:0000313" key="3">
    <source>
        <dbReference type="Proteomes" id="UP000008672"/>
    </source>
</evidence>
<dbReference type="Ensembl" id="ENSLACT00000001120.1">
    <property type="protein sequence ID" value="ENSLACP00000001110.1"/>
    <property type="gene ID" value="ENSLACG00000000992.1"/>
</dbReference>
<dbReference type="InterPro" id="IPR028265">
    <property type="entry name" value="TTDN1/SICKLE"/>
</dbReference>
<dbReference type="STRING" id="7897.ENSLACP00000001110"/>
<proteinExistence type="predicted"/>
<dbReference type="GO" id="GO:0030496">
    <property type="term" value="C:midbody"/>
    <property type="evidence" value="ECO:0007669"/>
    <property type="project" value="TreeGrafter"/>
</dbReference>
<evidence type="ECO:0000313" key="2">
    <source>
        <dbReference type="Ensembl" id="ENSLACP00000001110.1"/>
    </source>
</evidence>
<organism evidence="2 3">
    <name type="scientific">Latimeria chalumnae</name>
    <name type="common">Coelacanth</name>
    <dbReference type="NCBI Taxonomy" id="7897"/>
    <lineage>
        <taxon>Eukaryota</taxon>
        <taxon>Metazoa</taxon>
        <taxon>Chordata</taxon>
        <taxon>Craniata</taxon>
        <taxon>Vertebrata</taxon>
        <taxon>Euteleostomi</taxon>
        <taxon>Coelacanthiformes</taxon>
        <taxon>Coelacanthidae</taxon>
        <taxon>Latimeria</taxon>
    </lineage>
</organism>
<evidence type="ECO:0000256" key="1">
    <source>
        <dbReference type="SAM" id="MobiDB-lite"/>
    </source>
</evidence>
<dbReference type="InParanoid" id="H2ZUN9"/>
<dbReference type="InterPro" id="IPR026618">
    <property type="entry name" value="MPLKIP-like_vertebrate"/>
</dbReference>
<dbReference type="GO" id="GO:0005813">
    <property type="term" value="C:centrosome"/>
    <property type="evidence" value="ECO:0007669"/>
    <property type="project" value="TreeGrafter"/>
</dbReference>
<dbReference type="Bgee" id="ENSLACG00000000992">
    <property type="expression patterns" value="Expressed in pharyngeal gill and 6 other cell types or tissues"/>
</dbReference>
<name>H2ZUN9_LATCH</name>
<dbReference type="GO" id="GO:0005634">
    <property type="term" value="C:nucleus"/>
    <property type="evidence" value="ECO:0007669"/>
    <property type="project" value="TreeGrafter"/>
</dbReference>
<feature type="compositionally biased region" description="Polar residues" evidence="1">
    <location>
        <begin position="142"/>
        <end position="155"/>
    </location>
</feature>
<reference evidence="2" key="3">
    <citation type="submission" date="2025-09" db="UniProtKB">
        <authorList>
            <consortium name="Ensembl"/>
        </authorList>
    </citation>
    <scope>IDENTIFICATION</scope>
</reference>
<dbReference type="Proteomes" id="UP000008672">
    <property type="component" value="Unassembled WGS sequence"/>
</dbReference>
<feature type="region of interest" description="Disordered" evidence="1">
    <location>
        <begin position="1"/>
        <end position="117"/>
    </location>
</feature>
<dbReference type="PANTHER" id="PTHR22446:SF3">
    <property type="entry name" value="M-PHASE-SPECIFIC PLK1-INTERACTING PROTEIN"/>
    <property type="match status" value="1"/>
</dbReference>
<dbReference type="GeneTree" id="ENSGT00390000002582"/>
<dbReference type="HOGENOM" id="CLU_1510143_0_0_1"/>
<dbReference type="AlphaFoldDB" id="H2ZUN9"/>
<dbReference type="OMA" id="QTTCTGK"/>
<reference evidence="2" key="2">
    <citation type="submission" date="2025-08" db="UniProtKB">
        <authorList>
            <consortium name="Ensembl"/>
        </authorList>
    </citation>
    <scope>IDENTIFICATION</scope>
</reference>
<dbReference type="eggNOG" id="ENOG502S6ND">
    <property type="taxonomic scope" value="Eukaryota"/>
</dbReference>
<protein>
    <submittedName>
        <fullName evidence="2">M-phase specific PLK1 interacting protein</fullName>
    </submittedName>
</protein>
<dbReference type="EMBL" id="AFYH01118985">
    <property type="status" value="NOT_ANNOTATED_CDS"/>
    <property type="molecule type" value="Genomic_DNA"/>
</dbReference>
<feature type="compositionally biased region" description="Low complexity" evidence="1">
    <location>
        <begin position="62"/>
        <end position="76"/>
    </location>
</feature>